<comment type="caution">
    <text evidence="10">The sequence shown here is derived from an EMBL/GenBank/DDBJ whole genome shotgun (WGS) entry which is preliminary data.</text>
</comment>
<dbReference type="SUPFAM" id="SSF52540">
    <property type="entry name" value="P-loop containing nucleoside triphosphate hydrolases"/>
    <property type="match status" value="1"/>
</dbReference>
<reference evidence="10 11" key="1">
    <citation type="submission" date="2024-03" db="EMBL/GenBank/DDBJ databases">
        <title>Two novel Raoultella species associated with bleeding cankers of broadleaf hosts, Raoultella scottia sp. nov. and Raoultella lignicola sp. nov.</title>
        <authorList>
            <person name="Brady C.L."/>
        </authorList>
    </citation>
    <scope>NUCLEOTIDE SEQUENCE [LARGE SCALE GENOMIC DNA]</scope>
    <source>
        <strain evidence="10 11">BAC 10a-01-01</strain>
    </source>
</reference>
<dbReference type="SMART" id="SM00382">
    <property type="entry name" value="AAA"/>
    <property type="match status" value="1"/>
</dbReference>
<dbReference type="InterPro" id="IPR003593">
    <property type="entry name" value="AAA+_ATPase"/>
</dbReference>
<keyword evidence="6 7" id="KW-0472">Membrane</keyword>
<dbReference type="Pfam" id="PF00005">
    <property type="entry name" value="ABC_tran"/>
    <property type="match status" value="1"/>
</dbReference>
<feature type="domain" description="ABC transporter" evidence="8">
    <location>
        <begin position="324"/>
        <end position="530"/>
    </location>
</feature>
<dbReference type="InterPro" id="IPR017871">
    <property type="entry name" value="ABC_transporter-like_CS"/>
</dbReference>
<evidence type="ECO:0000256" key="1">
    <source>
        <dbReference type="ARBA" id="ARBA00004651"/>
    </source>
</evidence>
<dbReference type="RefSeq" id="WP_331833925.1">
    <property type="nucleotide sequence ID" value="NZ_JARXNH020000049.1"/>
</dbReference>
<dbReference type="InterPro" id="IPR005898">
    <property type="entry name" value="Cyc_pep_transpt_SyrD/YojI"/>
</dbReference>
<evidence type="ECO:0000256" key="4">
    <source>
        <dbReference type="ARBA" id="ARBA00022840"/>
    </source>
</evidence>
<dbReference type="InterPro" id="IPR036640">
    <property type="entry name" value="ABC1_TM_sf"/>
</dbReference>
<evidence type="ECO:0000313" key="10">
    <source>
        <dbReference type="EMBL" id="MEK0247467.1"/>
    </source>
</evidence>
<evidence type="ECO:0000259" key="8">
    <source>
        <dbReference type="PROSITE" id="PS50893"/>
    </source>
</evidence>
<dbReference type="NCBIfam" id="TIGR01194">
    <property type="entry name" value="cyc_pep_trnsptr"/>
    <property type="match status" value="1"/>
</dbReference>
<protein>
    <submittedName>
        <fullName evidence="10">Cyclic peptide export ABC transporter</fullName>
    </submittedName>
</protein>
<evidence type="ECO:0000256" key="3">
    <source>
        <dbReference type="ARBA" id="ARBA00022741"/>
    </source>
</evidence>
<evidence type="ECO:0000256" key="5">
    <source>
        <dbReference type="ARBA" id="ARBA00022989"/>
    </source>
</evidence>
<dbReference type="CDD" id="cd03228">
    <property type="entry name" value="ABCC_MRP_Like"/>
    <property type="match status" value="1"/>
</dbReference>
<feature type="transmembrane region" description="Helical" evidence="7">
    <location>
        <begin position="119"/>
        <end position="144"/>
    </location>
</feature>
<dbReference type="InterPro" id="IPR003439">
    <property type="entry name" value="ABC_transporter-like_ATP-bd"/>
</dbReference>
<dbReference type="EMBL" id="JARXNH020000049">
    <property type="protein sequence ID" value="MEK0247467.1"/>
    <property type="molecule type" value="Genomic_DNA"/>
</dbReference>
<sequence length="530" mass="59318">MSVLLILFRMVGGWLLLAVVAGLISGFSNASLLAMINHSLTLPQTERWLGPGVQFALLALLMLAARVISQTTFMYLGQKVKARLRGELTRQVSETRWLQLEKSGMSKTISVLTQDLDTLVVFFVSLPNLFIYGAVIAGCLVYLATLSASVLGLALAAIALGSLGYRAAHGRAMGLLRQSRQREDTLIQQCKKLFDGGREYRLNADRRRRFVSGELADNIEAVRRQRTRGYVLYGLATSWGSILFFAFIGLVLFGLRDLLLLEPATITGYVMIFLYMIVPVEGVLSSLPTLASARVALQRVQQLRDDLPPEQPQRPLPVEPFRSLALEEIRYRYQGEDGERFTLGPLDMRFSPGELVFIVGGNGSGKTTLANLLVGLYPPDSGAIVLNGRAVAGDQQEGYRQLFSAVFNDFFLFDDVAFVHERTAEQVNHLLQLLKLQHKVRFTEGRFSTTALSQGQRKRLALLQAWLEERPLYLFDEWAADQDPEFKAVFYLELLPMLKAEGKTIVAITHDDRYFHLADRIIKLESGRIV</sequence>
<feature type="transmembrane region" description="Helical" evidence="7">
    <location>
        <begin position="150"/>
        <end position="168"/>
    </location>
</feature>
<feature type="transmembrane region" description="Helical" evidence="7">
    <location>
        <begin position="12"/>
        <end position="35"/>
    </location>
</feature>
<comment type="subcellular location">
    <subcellularLocation>
        <location evidence="1">Cell membrane</location>
        <topology evidence="1">Multi-pass membrane protein</topology>
    </subcellularLocation>
</comment>
<proteinExistence type="predicted"/>
<accession>A0ABU8Z1Q8</accession>
<keyword evidence="4" id="KW-0067">ATP-binding</keyword>
<dbReference type="InterPro" id="IPR011527">
    <property type="entry name" value="ABC1_TM_dom"/>
</dbReference>
<dbReference type="PROSITE" id="PS00211">
    <property type="entry name" value="ABC_TRANSPORTER_1"/>
    <property type="match status" value="1"/>
</dbReference>
<gene>
    <name evidence="10" type="ORF">QFI66_004925</name>
</gene>
<name>A0ABU8Z1Q8_9ENTR</name>
<feature type="transmembrane region" description="Helical" evidence="7">
    <location>
        <begin position="230"/>
        <end position="254"/>
    </location>
</feature>
<keyword evidence="5 7" id="KW-1133">Transmembrane helix</keyword>
<dbReference type="SUPFAM" id="SSF90123">
    <property type="entry name" value="ABC transporter transmembrane region"/>
    <property type="match status" value="1"/>
</dbReference>
<evidence type="ECO:0000256" key="7">
    <source>
        <dbReference type="SAM" id="Phobius"/>
    </source>
</evidence>
<dbReference type="PROSITE" id="PS50893">
    <property type="entry name" value="ABC_TRANSPORTER_2"/>
    <property type="match status" value="1"/>
</dbReference>
<dbReference type="PANTHER" id="PTHR24221:SF654">
    <property type="entry name" value="ATP-BINDING CASSETTE SUB-FAMILY B MEMBER 6"/>
    <property type="match status" value="1"/>
</dbReference>
<dbReference type="PROSITE" id="PS50929">
    <property type="entry name" value="ABC_TM1F"/>
    <property type="match status" value="1"/>
</dbReference>
<dbReference type="InterPro" id="IPR039421">
    <property type="entry name" value="Type_1_exporter"/>
</dbReference>
<dbReference type="Gene3D" id="3.40.50.300">
    <property type="entry name" value="P-loop containing nucleotide triphosphate hydrolases"/>
    <property type="match status" value="1"/>
</dbReference>
<feature type="transmembrane region" description="Helical" evidence="7">
    <location>
        <begin position="266"/>
        <end position="284"/>
    </location>
</feature>
<dbReference type="Proteomes" id="UP001334005">
    <property type="component" value="Unassembled WGS sequence"/>
</dbReference>
<keyword evidence="3" id="KW-0547">Nucleotide-binding</keyword>
<evidence type="ECO:0000256" key="2">
    <source>
        <dbReference type="ARBA" id="ARBA00022692"/>
    </source>
</evidence>
<feature type="domain" description="ABC transmembrane type-1" evidence="9">
    <location>
        <begin position="1"/>
        <end position="292"/>
    </location>
</feature>
<dbReference type="PANTHER" id="PTHR24221">
    <property type="entry name" value="ATP-BINDING CASSETTE SUB-FAMILY B"/>
    <property type="match status" value="1"/>
</dbReference>
<dbReference type="Gene3D" id="1.20.1560.10">
    <property type="entry name" value="ABC transporter type 1, transmembrane domain"/>
    <property type="match status" value="1"/>
</dbReference>
<keyword evidence="11" id="KW-1185">Reference proteome</keyword>
<feature type="transmembrane region" description="Helical" evidence="7">
    <location>
        <begin position="55"/>
        <end position="76"/>
    </location>
</feature>
<organism evidence="10 11">
    <name type="scientific">Raoultella scottii</name>
    <dbReference type="NCBI Taxonomy" id="3040937"/>
    <lineage>
        <taxon>Bacteria</taxon>
        <taxon>Pseudomonadati</taxon>
        <taxon>Pseudomonadota</taxon>
        <taxon>Gammaproteobacteria</taxon>
        <taxon>Enterobacterales</taxon>
        <taxon>Enterobacteriaceae</taxon>
        <taxon>Klebsiella/Raoultella group</taxon>
        <taxon>Raoultella</taxon>
    </lineage>
</organism>
<evidence type="ECO:0000256" key="6">
    <source>
        <dbReference type="ARBA" id="ARBA00023136"/>
    </source>
</evidence>
<evidence type="ECO:0000259" key="9">
    <source>
        <dbReference type="PROSITE" id="PS50929"/>
    </source>
</evidence>
<evidence type="ECO:0000313" key="11">
    <source>
        <dbReference type="Proteomes" id="UP001334005"/>
    </source>
</evidence>
<dbReference type="InterPro" id="IPR027417">
    <property type="entry name" value="P-loop_NTPase"/>
</dbReference>
<keyword evidence="2 7" id="KW-0812">Transmembrane</keyword>